<organism evidence="1 2">
    <name type="scientific">Pilimelia columellifera subsp. columellifera</name>
    <dbReference type="NCBI Taxonomy" id="706583"/>
    <lineage>
        <taxon>Bacteria</taxon>
        <taxon>Bacillati</taxon>
        <taxon>Actinomycetota</taxon>
        <taxon>Actinomycetes</taxon>
        <taxon>Micromonosporales</taxon>
        <taxon>Micromonosporaceae</taxon>
        <taxon>Pilimelia</taxon>
    </lineage>
</organism>
<keyword evidence="2" id="KW-1185">Reference proteome</keyword>
<gene>
    <name evidence="1" type="ORF">GCM10010201_33220</name>
</gene>
<accession>A0ABP6B0R5</accession>
<name>A0ABP6B0R5_9ACTN</name>
<proteinExistence type="predicted"/>
<comment type="caution">
    <text evidence="1">The sequence shown here is derived from an EMBL/GenBank/DDBJ whole genome shotgun (WGS) entry which is preliminary data.</text>
</comment>
<evidence type="ECO:0000313" key="2">
    <source>
        <dbReference type="Proteomes" id="UP001499978"/>
    </source>
</evidence>
<dbReference type="InterPro" id="IPR029052">
    <property type="entry name" value="Metallo-depent_PP-like"/>
</dbReference>
<sequence length="336" mass="35416">MRTIRIVAIADVGLDRPWLPLAPAAGARRRESSRHALVRAIGLGREQQASALVIVGGLFDRATVTLPTLEFAARAFAAFPGPVLIAPGALDWHTETSPYATTNWFDNTHLWHDAQYRPGVTVDGDTIAGSAWTGSSLGGEPPLSSSADEERVLYVRAGLAPRARPVVCSTAADADDERVVAVGALTPAVGAGGATVTVIDWSNGSLRSTQLMIDDEPGETRPVDVATVNGTDELLARLSSTVDSVPPWSVIALHGRLPSGVLLPSIAGFTTDREDVLIDETAVEFALAPPANADHSAMTEFRRGMRDSDADERTLHQATALGLRALAEVAPDGEPI</sequence>
<dbReference type="Gene3D" id="3.60.21.10">
    <property type="match status" value="1"/>
</dbReference>
<protein>
    <submittedName>
        <fullName evidence="1">Uncharacterized protein</fullName>
    </submittedName>
</protein>
<dbReference type="EMBL" id="BAAARY010000023">
    <property type="protein sequence ID" value="GAA2531021.1"/>
    <property type="molecule type" value="Genomic_DNA"/>
</dbReference>
<reference evidence="2" key="1">
    <citation type="journal article" date="2019" name="Int. J. Syst. Evol. Microbiol.">
        <title>The Global Catalogue of Microorganisms (GCM) 10K type strain sequencing project: providing services to taxonomists for standard genome sequencing and annotation.</title>
        <authorList>
            <consortium name="The Broad Institute Genomics Platform"/>
            <consortium name="The Broad Institute Genome Sequencing Center for Infectious Disease"/>
            <person name="Wu L."/>
            <person name="Ma J."/>
        </authorList>
    </citation>
    <scope>NUCLEOTIDE SEQUENCE [LARGE SCALE GENOMIC DNA]</scope>
    <source>
        <strain evidence="2">JCM 3367</strain>
    </source>
</reference>
<dbReference type="Proteomes" id="UP001499978">
    <property type="component" value="Unassembled WGS sequence"/>
</dbReference>
<evidence type="ECO:0000313" key="1">
    <source>
        <dbReference type="EMBL" id="GAA2531021.1"/>
    </source>
</evidence>
<dbReference type="SUPFAM" id="SSF56300">
    <property type="entry name" value="Metallo-dependent phosphatases"/>
    <property type="match status" value="1"/>
</dbReference>